<keyword evidence="4" id="KW-0336">GPI-anchor</keyword>
<reference evidence="12 13" key="1">
    <citation type="journal article" date="2024" name="Plant J.">
        <title>Genome sequences and population genomics reveal climatic adaptation and genomic divergence between two closely related sweetgum species.</title>
        <authorList>
            <person name="Xu W.Q."/>
            <person name="Ren C.Q."/>
            <person name="Zhang X.Y."/>
            <person name="Comes H.P."/>
            <person name="Liu X.H."/>
            <person name="Li Y.G."/>
            <person name="Kettle C.J."/>
            <person name="Jalonen R."/>
            <person name="Gaisberger H."/>
            <person name="Ma Y.Z."/>
            <person name="Qiu Y.X."/>
        </authorList>
    </citation>
    <scope>NUCLEOTIDE SEQUENCE [LARGE SCALE GENOMIC DNA]</scope>
    <source>
        <strain evidence="12">Hangzhou</strain>
    </source>
</reference>
<gene>
    <name evidence="12" type="ORF">L1049_014299</name>
</gene>
<keyword evidence="6" id="KW-0654">Proteoglycan</keyword>
<evidence type="ECO:0000256" key="5">
    <source>
        <dbReference type="ARBA" id="ARBA00022729"/>
    </source>
</evidence>
<comment type="subcellular location">
    <subcellularLocation>
        <location evidence="1">Cell membrane</location>
        <topology evidence="1">Lipid-anchor</topology>
        <topology evidence="1">GPI-anchor</topology>
    </subcellularLocation>
</comment>
<keyword evidence="4" id="KW-0449">Lipoprotein</keyword>
<evidence type="ECO:0000256" key="3">
    <source>
        <dbReference type="ARBA" id="ARBA00022475"/>
    </source>
</evidence>
<evidence type="ECO:0000256" key="9">
    <source>
        <dbReference type="ARBA" id="ARBA00024686"/>
    </source>
</evidence>
<dbReference type="SUPFAM" id="SSF82153">
    <property type="entry name" value="FAS1 domain"/>
    <property type="match status" value="1"/>
</dbReference>
<organism evidence="12 13">
    <name type="scientific">Liquidambar formosana</name>
    <name type="common">Formosan gum</name>
    <dbReference type="NCBI Taxonomy" id="63359"/>
    <lineage>
        <taxon>Eukaryota</taxon>
        <taxon>Viridiplantae</taxon>
        <taxon>Streptophyta</taxon>
        <taxon>Embryophyta</taxon>
        <taxon>Tracheophyta</taxon>
        <taxon>Spermatophyta</taxon>
        <taxon>Magnoliopsida</taxon>
        <taxon>eudicotyledons</taxon>
        <taxon>Gunneridae</taxon>
        <taxon>Pentapetalae</taxon>
        <taxon>Saxifragales</taxon>
        <taxon>Altingiaceae</taxon>
        <taxon>Liquidambar</taxon>
    </lineage>
</organism>
<comment type="function">
    <text evidence="9">May be a cell surface adhesion protein.</text>
</comment>
<dbReference type="InterPro" id="IPR036378">
    <property type="entry name" value="FAS1_dom_sf"/>
</dbReference>
<evidence type="ECO:0000256" key="6">
    <source>
        <dbReference type="ARBA" id="ARBA00022974"/>
    </source>
</evidence>
<proteinExistence type="inferred from homology"/>
<evidence type="ECO:0000256" key="10">
    <source>
        <dbReference type="SAM" id="MobiDB-lite"/>
    </source>
</evidence>
<dbReference type="Pfam" id="PF02469">
    <property type="entry name" value="Fasciclin"/>
    <property type="match status" value="1"/>
</dbReference>
<dbReference type="Proteomes" id="UP001415857">
    <property type="component" value="Unassembled WGS sequence"/>
</dbReference>
<keyword evidence="5" id="KW-0732">Signal</keyword>
<evidence type="ECO:0000259" key="11">
    <source>
        <dbReference type="PROSITE" id="PS50213"/>
    </source>
</evidence>
<dbReference type="PANTHER" id="PTHR32077:SF65">
    <property type="entry name" value="FASCICLIN-LIKE ARABINOGALACTAN PROTEIN 11"/>
    <property type="match status" value="1"/>
</dbReference>
<keyword evidence="13" id="KW-1185">Reference proteome</keyword>
<evidence type="ECO:0000256" key="1">
    <source>
        <dbReference type="ARBA" id="ARBA00004609"/>
    </source>
</evidence>
<evidence type="ECO:0000256" key="7">
    <source>
        <dbReference type="ARBA" id="ARBA00023136"/>
    </source>
</evidence>
<keyword evidence="3" id="KW-1003">Cell membrane</keyword>
<evidence type="ECO:0000313" key="13">
    <source>
        <dbReference type="Proteomes" id="UP001415857"/>
    </source>
</evidence>
<dbReference type="SMART" id="SM00554">
    <property type="entry name" value="FAS1"/>
    <property type="match status" value="1"/>
</dbReference>
<dbReference type="AlphaFoldDB" id="A0AAP0RM12"/>
<keyword evidence="8" id="KW-0325">Glycoprotein</keyword>
<protein>
    <recommendedName>
        <fullName evidence="11">FAS1 domain-containing protein</fullName>
    </recommendedName>
</protein>
<dbReference type="GO" id="GO:0005886">
    <property type="term" value="C:plasma membrane"/>
    <property type="evidence" value="ECO:0007669"/>
    <property type="project" value="UniProtKB-SubCell"/>
</dbReference>
<dbReference type="FunFam" id="2.30.180.10:FF:000006">
    <property type="entry name" value="Fasciclin-like arabinogalactan protein 11"/>
    <property type="match status" value="1"/>
</dbReference>
<keyword evidence="7" id="KW-0472">Membrane</keyword>
<dbReference type="InterPro" id="IPR000782">
    <property type="entry name" value="FAS1_domain"/>
</dbReference>
<feature type="region of interest" description="Disordered" evidence="10">
    <location>
        <begin position="185"/>
        <end position="209"/>
    </location>
</feature>
<comment type="caution">
    <text evidence="12">The sequence shown here is derived from an EMBL/GenBank/DDBJ whole genome shotgun (WGS) entry which is preliminary data.</text>
</comment>
<sequence>MPLHRPSQNYPSHCRHMPHHQPGATNLFKILDKAGKFKILIRLLKSSQVGDRINTQVNKLKEGLTIFAPTDSAFSSLKAGILNSLSDRDQVELMLFHVLPTFLPTSQFQTVSNPLRTQAGDTSKDQFPLYVTTSGDKVNVSTGIVSATVADTVYSDNRLAVYQVDKVLLPVNIFKSAQLALAPAPAAAATAADSTPDRESPASNDDLER</sequence>
<feature type="domain" description="FAS1" evidence="11">
    <location>
        <begin position="24"/>
        <end position="168"/>
    </location>
</feature>
<dbReference type="GO" id="GO:0009834">
    <property type="term" value="P:plant-type secondary cell wall biogenesis"/>
    <property type="evidence" value="ECO:0007669"/>
    <property type="project" value="TreeGrafter"/>
</dbReference>
<dbReference type="Gene3D" id="2.30.180.10">
    <property type="entry name" value="FAS1 domain"/>
    <property type="match status" value="1"/>
</dbReference>
<evidence type="ECO:0000256" key="4">
    <source>
        <dbReference type="ARBA" id="ARBA00022622"/>
    </source>
</evidence>
<comment type="similarity">
    <text evidence="2">Belongs to the fasciclin-like AGP family.</text>
</comment>
<dbReference type="InterPro" id="IPR045003">
    <property type="entry name" value="FLA_A"/>
</dbReference>
<name>A0AAP0RM12_LIQFO</name>
<accession>A0AAP0RM12</accession>
<dbReference type="GO" id="GO:0098552">
    <property type="term" value="C:side of membrane"/>
    <property type="evidence" value="ECO:0007669"/>
    <property type="project" value="UniProtKB-KW"/>
</dbReference>
<evidence type="ECO:0000313" key="12">
    <source>
        <dbReference type="EMBL" id="KAK9280604.1"/>
    </source>
</evidence>
<dbReference type="PANTHER" id="PTHR32077">
    <property type="entry name" value="FASCICLIN-LIKE ARABINOGALACTAN PROTEIN"/>
    <property type="match status" value="1"/>
</dbReference>
<evidence type="ECO:0000256" key="8">
    <source>
        <dbReference type="ARBA" id="ARBA00023180"/>
    </source>
</evidence>
<dbReference type="PROSITE" id="PS50213">
    <property type="entry name" value="FAS1"/>
    <property type="match status" value="1"/>
</dbReference>
<evidence type="ECO:0000256" key="2">
    <source>
        <dbReference type="ARBA" id="ARBA00007843"/>
    </source>
</evidence>
<dbReference type="EMBL" id="JBBPBK010000008">
    <property type="protein sequence ID" value="KAK9280604.1"/>
    <property type="molecule type" value="Genomic_DNA"/>
</dbReference>